<dbReference type="AlphaFoldDB" id="A0A251S6C3"/>
<reference evidence="2" key="3">
    <citation type="submission" date="2020-06" db="EMBL/GenBank/DDBJ databases">
        <title>Helianthus annuus Genome sequencing and assembly Release 2.</title>
        <authorList>
            <person name="Gouzy J."/>
            <person name="Langlade N."/>
            <person name="Munos S."/>
        </authorList>
    </citation>
    <scope>NUCLEOTIDE SEQUENCE</scope>
    <source>
        <tissue evidence="2">Leaves</tissue>
    </source>
</reference>
<evidence type="ECO:0000313" key="3">
    <source>
        <dbReference type="EMBL" id="OTF94121.1"/>
    </source>
</evidence>
<dbReference type="Gramene" id="mRNA:HanXRQr2_Chr15g0677081">
    <property type="protein sequence ID" value="mRNA:HanXRQr2_Chr15g0677081"/>
    <property type="gene ID" value="HanXRQr2_Chr15g0677081"/>
</dbReference>
<reference evidence="2 4" key="1">
    <citation type="journal article" date="2017" name="Nature">
        <title>The sunflower genome provides insights into oil metabolism, flowering and Asterid evolution.</title>
        <authorList>
            <person name="Badouin H."/>
            <person name="Gouzy J."/>
            <person name="Grassa C.J."/>
            <person name="Murat F."/>
            <person name="Staton S.E."/>
            <person name="Cottret L."/>
            <person name="Lelandais-Briere C."/>
            <person name="Owens G.L."/>
            <person name="Carrere S."/>
            <person name="Mayjonade B."/>
            <person name="Legrand L."/>
            <person name="Gill N."/>
            <person name="Kane N.C."/>
            <person name="Bowers J.E."/>
            <person name="Hubner S."/>
            <person name="Bellec A."/>
            <person name="Berard A."/>
            <person name="Berges H."/>
            <person name="Blanchet N."/>
            <person name="Boniface M.C."/>
            <person name="Brunel D."/>
            <person name="Catrice O."/>
            <person name="Chaidir N."/>
            <person name="Claudel C."/>
            <person name="Donnadieu C."/>
            <person name="Faraut T."/>
            <person name="Fievet G."/>
            <person name="Helmstetter N."/>
            <person name="King M."/>
            <person name="Knapp S.J."/>
            <person name="Lai Z."/>
            <person name="Le Paslier M.C."/>
            <person name="Lippi Y."/>
            <person name="Lorenzon L."/>
            <person name="Mandel J.R."/>
            <person name="Marage G."/>
            <person name="Marchand G."/>
            <person name="Marquand E."/>
            <person name="Bret-Mestries E."/>
            <person name="Morien E."/>
            <person name="Nambeesan S."/>
            <person name="Nguyen T."/>
            <person name="Pegot-Espagnet P."/>
            <person name="Pouilly N."/>
            <person name="Raftis F."/>
            <person name="Sallet E."/>
            <person name="Schiex T."/>
            <person name="Thomas J."/>
            <person name="Vandecasteele C."/>
            <person name="Vares D."/>
            <person name="Vear F."/>
            <person name="Vautrin S."/>
            <person name="Crespi M."/>
            <person name="Mangin B."/>
            <person name="Burke J.M."/>
            <person name="Salse J."/>
            <person name="Munos S."/>
            <person name="Vincourt P."/>
            <person name="Rieseberg L.H."/>
            <person name="Langlade N.B."/>
        </authorList>
    </citation>
    <scope>NUCLEOTIDE SEQUENCE [LARGE SCALE GENOMIC DNA]</scope>
    <source>
        <strain evidence="4">cv. SF193</strain>
        <tissue evidence="2">Leaves</tissue>
    </source>
</reference>
<feature type="region of interest" description="Disordered" evidence="1">
    <location>
        <begin position="1"/>
        <end position="23"/>
    </location>
</feature>
<dbReference type="EMBL" id="MNCJ02000330">
    <property type="protein sequence ID" value="KAF5763159.1"/>
    <property type="molecule type" value="Genomic_DNA"/>
</dbReference>
<reference evidence="3" key="2">
    <citation type="submission" date="2017-02" db="EMBL/GenBank/DDBJ databases">
        <title>Sunflower complete genome.</title>
        <authorList>
            <person name="Langlade N."/>
            <person name="Munos S."/>
        </authorList>
    </citation>
    <scope>NUCLEOTIDE SEQUENCE [LARGE SCALE GENOMIC DNA]</scope>
    <source>
        <tissue evidence="3">Leaves</tissue>
    </source>
</reference>
<organism evidence="3 4">
    <name type="scientific">Helianthus annuus</name>
    <name type="common">Common sunflower</name>
    <dbReference type="NCBI Taxonomy" id="4232"/>
    <lineage>
        <taxon>Eukaryota</taxon>
        <taxon>Viridiplantae</taxon>
        <taxon>Streptophyta</taxon>
        <taxon>Embryophyta</taxon>
        <taxon>Tracheophyta</taxon>
        <taxon>Spermatophyta</taxon>
        <taxon>Magnoliopsida</taxon>
        <taxon>eudicotyledons</taxon>
        <taxon>Gunneridae</taxon>
        <taxon>Pentapetalae</taxon>
        <taxon>asterids</taxon>
        <taxon>campanulids</taxon>
        <taxon>Asterales</taxon>
        <taxon>Asteraceae</taxon>
        <taxon>Asteroideae</taxon>
        <taxon>Heliantheae alliance</taxon>
        <taxon>Heliantheae</taxon>
        <taxon>Helianthus</taxon>
    </lineage>
</organism>
<sequence length="55" mass="6531">MMRMSDSRSHGRWTVGKEKQKGASKKTFMLARWGFLYQPLNLWKILGFHLLEMDS</sequence>
<evidence type="ECO:0000313" key="2">
    <source>
        <dbReference type="EMBL" id="KAF5763159.1"/>
    </source>
</evidence>
<accession>A0A251S6C3</accession>
<feature type="compositionally biased region" description="Basic and acidic residues" evidence="1">
    <location>
        <begin position="1"/>
        <end position="21"/>
    </location>
</feature>
<evidence type="ECO:0000256" key="1">
    <source>
        <dbReference type="SAM" id="MobiDB-lite"/>
    </source>
</evidence>
<dbReference type="InParanoid" id="A0A251S6C3"/>
<keyword evidence="4" id="KW-1185">Reference proteome</keyword>
<protein>
    <submittedName>
        <fullName evidence="3">Uncharacterized protein</fullName>
    </submittedName>
</protein>
<dbReference type="Proteomes" id="UP000215914">
    <property type="component" value="Chromosome 15"/>
</dbReference>
<evidence type="ECO:0000313" key="4">
    <source>
        <dbReference type="Proteomes" id="UP000215914"/>
    </source>
</evidence>
<proteinExistence type="predicted"/>
<dbReference type="EMBL" id="CM007904">
    <property type="protein sequence ID" value="OTF94121.1"/>
    <property type="molecule type" value="Genomic_DNA"/>
</dbReference>
<gene>
    <name evidence="3" type="ORF">HannXRQ_Chr15g0468681</name>
    <name evidence="2" type="ORF">HanXRQr2_Chr15g0677081</name>
</gene>
<name>A0A251S6C3_HELAN</name>